<feature type="region of interest" description="Disordered" evidence="1">
    <location>
        <begin position="23"/>
        <end position="55"/>
    </location>
</feature>
<protein>
    <recommendedName>
        <fullName evidence="5">SCP domain-containing protein</fullName>
    </recommendedName>
</protein>
<sequence>MKATTSAWLLGMAAALTACGGGGGGGGSSSAVPTGGSATVPADGSSTPNAPAPAVAATPVTDVPAPTYASASVEAGVFRVLNDERSRCGFGEVAQNPQLDTAAGWHSAYLQTQWLAGVPASGHLQESGRGNFTAATHEERASRAGYTGAVDKCLAFHFLAPSQDTGNAVVRTMLASVYHQMCMLDGNRDAGASVARVPMAVPLDILTWMTGTAPGVPLQDNSEVITYPCEGTTGVQPVKPGENPDPFNGLGLEPVLGHPIYVSAPAGQTLRLTAATVIDVNGASWPVALYHAEQDPQQKLTASQAFVVPRTPLAEGSRYSVQVQYTSNGVPFSRQFSFSTGRS</sequence>
<evidence type="ECO:0000313" key="3">
    <source>
        <dbReference type="EMBL" id="URI06503.1"/>
    </source>
</evidence>
<feature type="compositionally biased region" description="Low complexity" evidence="1">
    <location>
        <begin position="29"/>
        <end position="39"/>
    </location>
</feature>
<dbReference type="Proteomes" id="UP001056201">
    <property type="component" value="Chromosome 1"/>
</dbReference>
<evidence type="ECO:0000256" key="2">
    <source>
        <dbReference type="SAM" id="SignalP"/>
    </source>
</evidence>
<evidence type="ECO:0000256" key="1">
    <source>
        <dbReference type="SAM" id="MobiDB-lite"/>
    </source>
</evidence>
<evidence type="ECO:0008006" key="5">
    <source>
        <dbReference type="Google" id="ProtNLM"/>
    </source>
</evidence>
<feature type="chain" id="PRO_5046525462" description="SCP domain-containing protein" evidence="2">
    <location>
        <begin position="21"/>
        <end position="343"/>
    </location>
</feature>
<evidence type="ECO:0000313" key="4">
    <source>
        <dbReference type="Proteomes" id="UP001056201"/>
    </source>
</evidence>
<dbReference type="RefSeq" id="WP_250194766.1">
    <property type="nucleotide sequence ID" value="NZ_CP097635.1"/>
</dbReference>
<name>A0ABY4RZT8_AQUTE</name>
<organism evidence="3 4">
    <name type="scientific">Aquincola tertiaricarbonis</name>
    <dbReference type="NCBI Taxonomy" id="391953"/>
    <lineage>
        <taxon>Bacteria</taxon>
        <taxon>Pseudomonadati</taxon>
        <taxon>Pseudomonadota</taxon>
        <taxon>Betaproteobacteria</taxon>
        <taxon>Burkholderiales</taxon>
        <taxon>Sphaerotilaceae</taxon>
        <taxon>Aquincola</taxon>
    </lineage>
</organism>
<feature type="signal peptide" evidence="2">
    <location>
        <begin position="1"/>
        <end position="20"/>
    </location>
</feature>
<accession>A0ABY4RZT8</accession>
<dbReference type="Gene3D" id="3.40.33.10">
    <property type="entry name" value="CAP"/>
    <property type="match status" value="1"/>
</dbReference>
<proteinExistence type="predicted"/>
<gene>
    <name evidence="3" type="ORF">MW290_11340</name>
</gene>
<keyword evidence="4" id="KW-1185">Reference proteome</keyword>
<keyword evidence="2" id="KW-0732">Signal</keyword>
<dbReference type="EMBL" id="CP097635">
    <property type="protein sequence ID" value="URI06503.1"/>
    <property type="molecule type" value="Genomic_DNA"/>
</dbReference>
<reference evidence="3" key="1">
    <citation type="submission" date="2022-05" db="EMBL/GenBank/DDBJ databases">
        <title>An RpoN-dependent PEP-CTERM gene is involved in floc formation of an Aquincola tertiaricarbonis strain.</title>
        <authorList>
            <person name="Qiu D."/>
            <person name="Xia M."/>
        </authorList>
    </citation>
    <scope>NUCLEOTIDE SEQUENCE</scope>
    <source>
        <strain evidence="3">RN12</strain>
    </source>
</reference>
<dbReference type="PROSITE" id="PS51257">
    <property type="entry name" value="PROKAR_LIPOPROTEIN"/>
    <property type="match status" value="1"/>
</dbReference>
<dbReference type="InterPro" id="IPR035940">
    <property type="entry name" value="CAP_sf"/>
</dbReference>